<keyword evidence="3" id="KW-1185">Reference proteome</keyword>
<reference evidence="2 3" key="1">
    <citation type="journal article" date="2018" name="Sci. Rep.">
        <title>Genomic signatures of local adaptation to the degree of environmental predictability in rotifers.</title>
        <authorList>
            <person name="Franch-Gras L."/>
            <person name="Hahn C."/>
            <person name="Garcia-Roger E.M."/>
            <person name="Carmona M.J."/>
            <person name="Serra M."/>
            <person name="Gomez A."/>
        </authorList>
    </citation>
    <scope>NUCLEOTIDE SEQUENCE [LARGE SCALE GENOMIC DNA]</scope>
    <source>
        <strain evidence="2">HYR1</strain>
    </source>
</reference>
<sequence>MFKFMNDLDRIENSSSFYLVNSNLRGQRFNPDEIVTGKTVNIYIVKQCWAAAKPGRSERGQNKAATLAGRPAAGQIVDGRPNVRPILKRAATLAGRPAAKSLDRGVGRPNN</sequence>
<proteinExistence type="predicted"/>
<dbReference type="AlphaFoldDB" id="A0A3M7RYG4"/>
<accession>A0A3M7RYG4</accession>
<evidence type="ECO:0000313" key="2">
    <source>
        <dbReference type="EMBL" id="RNA28479.1"/>
    </source>
</evidence>
<gene>
    <name evidence="2" type="ORF">BpHYR1_050789</name>
</gene>
<organism evidence="2 3">
    <name type="scientific">Brachionus plicatilis</name>
    <name type="common">Marine rotifer</name>
    <name type="synonym">Brachionus muelleri</name>
    <dbReference type="NCBI Taxonomy" id="10195"/>
    <lineage>
        <taxon>Eukaryota</taxon>
        <taxon>Metazoa</taxon>
        <taxon>Spiralia</taxon>
        <taxon>Gnathifera</taxon>
        <taxon>Rotifera</taxon>
        <taxon>Eurotatoria</taxon>
        <taxon>Monogononta</taxon>
        <taxon>Pseudotrocha</taxon>
        <taxon>Ploima</taxon>
        <taxon>Brachionidae</taxon>
        <taxon>Brachionus</taxon>
    </lineage>
</organism>
<feature type="region of interest" description="Disordered" evidence="1">
    <location>
        <begin position="55"/>
        <end position="80"/>
    </location>
</feature>
<dbReference type="EMBL" id="REGN01002389">
    <property type="protein sequence ID" value="RNA28479.1"/>
    <property type="molecule type" value="Genomic_DNA"/>
</dbReference>
<evidence type="ECO:0000256" key="1">
    <source>
        <dbReference type="SAM" id="MobiDB-lite"/>
    </source>
</evidence>
<name>A0A3M7RYG4_BRAPC</name>
<comment type="caution">
    <text evidence="2">The sequence shown here is derived from an EMBL/GenBank/DDBJ whole genome shotgun (WGS) entry which is preliminary data.</text>
</comment>
<evidence type="ECO:0000313" key="3">
    <source>
        <dbReference type="Proteomes" id="UP000276133"/>
    </source>
</evidence>
<protein>
    <submittedName>
        <fullName evidence="2">Uncharacterized protein</fullName>
    </submittedName>
</protein>
<dbReference type="Proteomes" id="UP000276133">
    <property type="component" value="Unassembled WGS sequence"/>
</dbReference>